<dbReference type="Proteomes" id="UP000314986">
    <property type="component" value="Unassembled WGS sequence"/>
</dbReference>
<dbReference type="Gene3D" id="3.40.50.720">
    <property type="entry name" value="NAD(P)-binding Rossmann-like Domain"/>
    <property type="match status" value="1"/>
</dbReference>
<reference evidence="4" key="3">
    <citation type="journal article" date="2014" name="Nature">
        <title>Elephant shark genome provides unique insights into gnathostome evolution.</title>
        <authorList>
            <consortium name="International Elephant Shark Genome Sequencing Consortium"/>
            <person name="Venkatesh B."/>
            <person name="Lee A.P."/>
            <person name="Ravi V."/>
            <person name="Maurya A.K."/>
            <person name="Lian M.M."/>
            <person name="Swann J.B."/>
            <person name="Ohta Y."/>
            <person name="Flajnik M.F."/>
            <person name="Sutoh Y."/>
            <person name="Kasahara M."/>
            <person name="Hoon S."/>
            <person name="Gangu V."/>
            <person name="Roy S.W."/>
            <person name="Irimia M."/>
            <person name="Korzh V."/>
            <person name="Kondrychyn I."/>
            <person name="Lim Z.W."/>
            <person name="Tay B.H."/>
            <person name="Tohari S."/>
            <person name="Kong K.W."/>
            <person name="Ho S."/>
            <person name="Lorente-Galdos B."/>
            <person name="Quilez J."/>
            <person name="Marques-Bonet T."/>
            <person name="Raney B.J."/>
            <person name="Ingham P.W."/>
            <person name="Tay A."/>
            <person name="Hillier L.W."/>
            <person name="Minx P."/>
            <person name="Boehm T."/>
            <person name="Wilson R.K."/>
            <person name="Brenner S."/>
            <person name="Warren W.C."/>
        </authorList>
    </citation>
    <scope>NUCLEOTIDE SEQUENCE [LARGE SCALE GENOMIC DNA]</scope>
</reference>
<keyword evidence="2" id="KW-1133">Transmembrane helix</keyword>
<reference evidence="3" key="5">
    <citation type="submission" date="2025-09" db="UniProtKB">
        <authorList>
            <consortium name="Ensembl"/>
        </authorList>
    </citation>
    <scope>IDENTIFICATION</scope>
</reference>
<dbReference type="SUPFAM" id="SSF51735">
    <property type="entry name" value="NAD(P)-binding Rossmann-fold domains"/>
    <property type="match status" value="1"/>
</dbReference>
<reference evidence="3" key="4">
    <citation type="submission" date="2025-08" db="UniProtKB">
        <authorList>
            <consortium name="Ensembl"/>
        </authorList>
    </citation>
    <scope>IDENTIFICATION</scope>
</reference>
<dbReference type="STRING" id="7868.ENSCMIP00000017164"/>
<keyword evidence="2" id="KW-0812">Transmembrane</keyword>
<comment type="similarity">
    <text evidence="1">Belongs to the short-chain dehydrogenases/reductases (SDR) family.</text>
</comment>
<evidence type="ECO:0000256" key="2">
    <source>
        <dbReference type="SAM" id="Phobius"/>
    </source>
</evidence>
<reference evidence="4" key="2">
    <citation type="journal article" date="2007" name="PLoS Biol.">
        <title>Survey sequencing and comparative analysis of the elephant shark (Callorhinchus milii) genome.</title>
        <authorList>
            <person name="Venkatesh B."/>
            <person name="Kirkness E.F."/>
            <person name="Loh Y.H."/>
            <person name="Halpern A.L."/>
            <person name="Lee A.P."/>
            <person name="Johnson J."/>
            <person name="Dandona N."/>
            <person name="Viswanathan L.D."/>
            <person name="Tay A."/>
            <person name="Venter J.C."/>
            <person name="Strausberg R.L."/>
            <person name="Brenner S."/>
        </authorList>
    </citation>
    <scope>NUCLEOTIDE SEQUENCE [LARGE SCALE GENOMIC DNA]</scope>
</reference>
<evidence type="ECO:0000256" key="1">
    <source>
        <dbReference type="ARBA" id="ARBA00006484"/>
    </source>
</evidence>
<feature type="transmembrane region" description="Helical" evidence="2">
    <location>
        <begin position="96"/>
        <end position="118"/>
    </location>
</feature>
<proteinExistence type="inferred from homology"/>
<dbReference type="Ensembl" id="ENSCMIT00000017501.1">
    <property type="protein sequence ID" value="ENSCMIP00000017164.1"/>
    <property type="gene ID" value="ENSCMIG00000008208.1"/>
</dbReference>
<dbReference type="Pfam" id="PF00106">
    <property type="entry name" value="adh_short"/>
    <property type="match status" value="1"/>
</dbReference>
<name>A0A4W3I863_CALMI</name>
<evidence type="ECO:0000313" key="4">
    <source>
        <dbReference type="Proteomes" id="UP000314986"/>
    </source>
</evidence>
<feature type="transmembrane region" description="Helical" evidence="2">
    <location>
        <begin position="55"/>
        <end position="76"/>
    </location>
</feature>
<dbReference type="GO" id="GO:0004090">
    <property type="term" value="F:carbonyl reductase (NADPH) activity"/>
    <property type="evidence" value="ECO:0007669"/>
    <property type="project" value="TreeGrafter"/>
</dbReference>
<dbReference type="PANTHER" id="PTHR43943:SF2">
    <property type="entry name" value="DEHYDROGENASE_REDUCTASE 4"/>
    <property type="match status" value="1"/>
</dbReference>
<dbReference type="PRINTS" id="PR00081">
    <property type="entry name" value="GDHRDH"/>
</dbReference>
<reference evidence="4" key="1">
    <citation type="journal article" date="2006" name="Science">
        <title>Ancient noncoding elements conserved in the human genome.</title>
        <authorList>
            <person name="Venkatesh B."/>
            <person name="Kirkness E.F."/>
            <person name="Loh Y.H."/>
            <person name="Halpern A.L."/>
            <person name="Lee A.P."/>
            <person name="Johnson J."/>
            <person name="Dandona N."/>
            <person name="Viswanathan L.D."/>
            <person name="Tay A."/>
            <person name="Venter J.C."/>
            <person name="Strausberg R.L."/>
            <person name="Brenner S."/>
        </authorList>
    </citation>
    <scope>NUCLEOTIDE SEQUENCE [LARGE SCALE GENOMIC DNA]</scope>
</reference>
<keyword evidence="4" id="KW-1185">Reference proteome</keyword>
<protein>
    <submittedName>
        <fullName evidence="3">Uncharacterized protein</fullName>
    </submittedName>
</protein>
<dbReference type="InParanoid" id="A0A4W3I863"/>
<dbReference type="PANTHER" id="PTHR43943">
    <property type="entry name" value="DEHYDROGENASE/REDUCTASE (SDR FAMILY) MEMBER 4"/>
    <property type="match status" value="1"/>
</dbReference>
<dbReference type="InterPro" id="IPR036291">
    <property type="entry name" value="NAD(P)-bd_dom_sf"/>
</dbReference>
<accession>A0A4W3I863</accession>
<organism evidence="3 4">
    <name type="scientific">Callorhinchus milii</name>
    <name type="common">Ghost shark</name>
    <dbReference type="NCBI Taxonomy" id="7868"/>
    <lineage>
        <taxon>Eukaryota</taxon>
        <taxon>Metazoa</taxon>
        <taxon>Chordata</taxon>
        <taxon>Craniata</taxon>
        <taxon>Vertebrata</taxon>
        <taxon>Chondrichthyes</taxon>
        <taxon>Holocephali</taxon>
        <taxon>Chimaeriformes</taxon>
        <taxon>Callorhinchidae</taxon>
        <taxon>Callorhinchus</taxon>
    </lineage>
</organism>
<dbReference type="GeneTree" id="ENSGT00940000164342"/>
<dbReference type="InterPro" id="IPR002347">
    <property type="entry name" value="SDR_fam"/>
</dbReference>
<sequence length="119" mass="12903">MDILVSNAAVNPAMSNILDCTEEQWAKIFQVNVTEVALLAHLVVPHMKQRGGGCIVLMGSIAGFMPFGPLGAHIVSKTALLGLTKSLAEELAPINIHWVAPGLILRFYNCLIISNYYIN</sequence>
<dbReference type="AlphaFoldDB" id="A0A4W3I863"/>
<evidence type="ECO:0000313" key="3">
    <source>
        <dbReference type="Ensembl" id="ENSCMIP00000017164.1"/>
    </source>
</evidence>
<keyword evidence="2" id="KW-0472">Membrane</keyword>